<dbReference type="EMBL" id="JAVDVY010000001">
    <property type="protein sequence ID" value="MDR7133888.1"/>
    <property type="molecule type" value="Genomic_DNA"/>
</dbReference>
<dbReference type="Pfam" id="PF06863">
    <property type="entry name" value="DUF1254"/>
    <property type="match status" value="1"/>
</dbReference>
<dbReference type="Pfam" id="PF06742">
    <property type="entry name" value="DUF1214"/>
    <property type="match status" value="1"/>
</dbReference>
<dbReference type="InterPro" id="IPR010679">
    <property type="entry name" value="DUF1254"/>
</dbReference>
<feature type="domain" description="DUF1214" evidence="2">
    <location>
        <begin position="270"/>
        <end position="381"/>
    </location>
</feature>
<dbReference type="InterPro" id="IPR037049">
    <property type="entry name" value="DUF1214_C_sf"/>
</dbReference>
<keyword evidence="5" id="KW-1185">Reference proteome</keyword>
<protein>
    <recommendedName>
        <fullName evidence="6">DUF1254 domain-containing protein</fullName>
    </recommendedName>
</protein>
<evidence type="ECO:0008006" key="6">
    <source>
        <dbReference type="Google" id="ProtNLM"/>
    </source>
</evidence>
<dbReference type="SUPFAM" id="SSF160935">
    <property type="entry name" value="VPA0735-like"/>
    <property type="match status" value="1"/>
</dbReference>
<reference evidence="4 5" key="1">
    <citation type="submission" date="2023-07" db="EMBL/GenBank/DDBJ databases">
        <title>Sorghum-associated microbial communities from plants grown in Nebraska, USA.</title>
        <authorList>
            <person name="Schachtman D."/>
        </authorList>
    </citation>
    <scope>NUCLEOTIDE SEQUENCE [LARGE SCALE GENOMIC DNA]</scope>
    <source>
        <strain evidence="4 5">BE198</strain>
    </source>
</reference>
<gene>
    <name evidence="4" type="ORF">J2X06_001072</name>
</gene>
<dbReference type="Gene3D" id="2.60.40.1610">
    <property type="entry name" value="Domain of unknown function DUF1254"/>
    <property type="match status" value="1"/>
</dbReference>
<feature type="region of interest" description="Disordered" evidence="1">
    <location>
        <begin position="1"/>
        <end position="22"/>
    </location>
</feature>
<evidence type="ECO:0000259" key="2">
    <source>
        <dbReference type="Pfam" id="PF06742"/>
    </source>
</evidence>
<dbReference type="PANTHER" id="PTHR36509:SF2">
    <property type="entry name" value="BLL3101 PROTEIN"/>
    <property type="match status" value="1"/>
</dbReference>
<dbReference type="InterPro" id="IPR037050">
    <property type="entry name" value="DUF1254_sf"/>
</dbReference>
<dbReference type="Proteomes" id="UP001251524">
    <property type="component" value="Unassembled WGS sequence"/>
</dbReference>
<evidence type="ECO:0000256" key="1">
    <source>
        <dbReference type="SAM" id="MobiDB-lite"/>
    </source>
</evidence>
<feature type="domain" description="DUF1254" evidence="3">
    <location>
        <begin position="9"/>
        <end position="131"/>
    </location>
</feature>
<dbReference type="RefSeq" id="WP_310059249.1">
    <property type="nucleotide sequence ID" value="NZ_JAVDVY010000001.1"/>
</dbReference>
<dbReference type="InterPro" id="IPR010621">
    <property type="entry name" value="DUF1214"/>
</dbReference>
<evidence type="ECO:0000259" key="3">
    <source>
        <dbReference type="Pfam" id="PF06863"/>
    </source>
</evidence>
<organism evidence="4 5">
    <name type="scientific">Lysobacter niastensis</name>
    <dbReference type="NCBI Taxonomy" id="380629"/>
    <lineage>
        <taxon>Bacteria</taxon>
        <taxon>Pseudomonadati</taxon>
        <taxon>Pseudomonadota</taxon>
        <taxon>Gammaproteobacteria</taxon>
        <taxon>Lysobacterales</taxon>
        <taxon>Lysobacteraceae</taxon>
        <taxon>Lysobacter</taxon>
    </lineage>
</organism>
<name>A0ABU1W8G8_9GAMM</name>
<proteinExistence type="predicted"/>
<evidence type="ECO:0000313" key="4">
    <source>
        <dbReference type="EMBL" id="MDR7133888.1"/>
    </source>
</evidence>
<dbReference type="PANTHER" id="PTHR36509">
    <property type="entry name" value="BLL3101 PROTEIN"/>
    <property type="match status" value="1"/>
</dbReference>
<accession>A0ABU1W8G8</accession>
<evidence type="ECO:0000313" key="5">
    <source>
        <dbReference type="Proteomes" id="UP001251524"/>
    </source>
</evidence>
<dbReference type="Gene3D" id="2.60.120.600">
    <property type="entry name" value="Domain of unknown function DUF1214, C-terminal domain"/>
    <property type="match status" value="1"/>
</dbReference>
<comment type="caution">
    <text evidence="4">The sequence shown here is derived from an EMBL/GenBank/DDBJ whole genome shotgun (WGS) entry which is preliminary data.</text>
</comment>
<sequence length="397" mass="43850">MRPTPGRATHTPADKAIQSPNSDTPYSFVGLDLRTEPVVLTAPPIDKKRYFSIQLIDAYTFVFDYIGSRTTGNDGGSYLVAGPNWKGETPKGVKKAFRSETEFAFVIYRTQLFSPSDLDNVKKVQAGYKVQTLSAFLGTAAPKAAPAIDFIKPLSPADEKTSLEFFNTLNFMLQFTPTHPSETDLMTRFAKIGVGAGKTLDVGKLSPEVKAALQQGMADAWVALGGMQKEWADGKINSGDVFGSRESLKNNYLYRFTGAVLGLYGNAKQEAIYGYYALDETKQKLDGANRYTLRFGPGQLPPVNAFWSLTMYEMPSSLLVANPINRYLLNSPMLPQFKRDADGGLTLLIQNESPGKDKESNWLPAPKGPFAMALRLYWPKEEAVNGKWTQPPLRRAQ</sequence>